<feature type="domain" description="Methylated-DNA-[protein]-cysteine S-methyltransferase DNA binding" evidence="7">
    <location>
        <begin position="2"/>
        <end position="93"/>
    </location>
</feature>
<evidence type="ECO:0000256" key="5">
    <source>
        <dbReference type="ARBA" id="ARBA00023204"/>
    </source>
</evidence>
<evidence type="ECO:0000313" key="8">
    <source>
        <dbReference type="EMBL" id="RYC74922.1"/>
    </source>
</evidence>
<gene>
    <name evidence="8" type="ORF">G3RUM_00198</name>
</gene>
<dbReference type="CDD" id="cd06445">
    <property type="entry name" value="ATase"/>
    <property type="match status" value="1"/>
</dbReference>
<dbReference type="Gene3D" id="1.10.10.10">
    <property type="entry name" value="Winged helix-like DNA-binding domain superfamily/Winged helix DNA-binding domain"/>
    <property type="match status" value="1"/>
</dbReference>
<dbReference type="InterPro" id="IPR036217">
    <property type="entry name" value="MethylDNA_cys_MeTrfase_DNAb"/>
</dbReference>
<keyword evidence="2" id="KW-0489">Methyltransferase</keyword>
<dbReference type="Pfam" id="PF01035">
    <property type="entry name" value="DNA_binding_1"/>
    <property type="match status" value="1"/>
</dbReference>
<dbReference type="EMBL" id="PRLM01000002">
    <property type="protein sequence ID" value="RYC74922.1"/>
    <property type="molecule type" value="Genomic_DNA"/>
</dbReference>
<dbReference type="SUPFAM" id="SSF46767">
    <property type="entry name" value="Methylated DNA-protein cysteine methyltransferase, C-terminal domain"/>
    <property type="match status" value="1"/>
</dbReference>
<dbReference type="PANTHER" id="PTHR42942:SF1">
    <property type="entry name" value="ALKYLTRANSFERASE-LIKE PROTEIN 1"/>
    <property type="match status" value="1"/>
</dbReference>
<evidence type="ECO:0000256" key="2">
    <source>
        <dbReference type="ARBA" id="ARBA00022603"/>
    </source>
</evidence>
<dbReference type="InterPro" id="IPR036388">
    <property type="entry name" value="WH-like_DNA-bd_sf"/>
</dbReference>
<keyword evidence="9" id="KW-1185">Reference proteome</keyword>
<evidence type="ECO:0000256" key="3">
    <source>
        <dbReference type="ARBA" id="ARBA00022679"/>
    </source>
</evidence>
<dbReference type="InterPro" id="IPR014048">
    <property type="entry name" value="MethylDNA_cys_MeTrfase_DNA-bd"/>
</dbReference>
<sequence>MNFREEVYAAVRKIKPGRVATYGEIASLVGRPGAARVVGNALHVNPYEWGSGSVPKELWVPCHRVVAKDGRLAVNFGFGGVEEQRARLMAEGVKVGEDGKVVLDGCD</sequence>
<dbReference type="InterPro" id="IPR001497">
    <property type="entry name" value="MethylDNA_cys_MeTrfase_AS"/>
</dbReference>
<evidence type="ECO:0000256" key="6">
    <source>
        <dbReference type="ARBA" id="ARBA00049348"/>
    </source>
</evidence>
<keyword evidence="3" id="KW-0808">Transferase</keyword>
<dbReference type="RefSeq" id="WP_129734522.1">
    <property type="nucleotide sequence ID" value="NZ_PRLM01000002.1"/>
</dbReference>
<name>A0ABY0FM44_9BACT</name>
<proteinExistence type="predicted"/>
<organism evidence="8 9">
    <name type="scientific">Candidatus Nanosyncoccus alces</name>
    <dbReference type="NCBI Taxonomy" id="2171997"/>
    <lineage>
        <taxon>Bacteria</taxon>
        <taxon>Candidatus Saccharimonadota</taxon>
        <taxon>Candidatus Nanosyncoccalia</taxon>
        <taxon>Candidatus Nanosyncoccales</taxon>
        <taxon>Candidatus Nanosyncoccaceae</taxon>
        <taxon>Candidatus Nanosyncoccus</taxon>
    </lineage>
</organism>
<reference evidence="8 9" key="1">
    <citation type="journal article" date="2018" name="bioRxiv">
        <title>Evidence of independent acquisition and adaption of ultra-small bacteria to human hosts across the highly diverse yet reduced genomes of the phylum Saccharibacteria.</title>
        <authorList>
            <person name="McLean J.S."/>
            <person name="Bor B."/>
            <person name="To T.T."/>
            <person name="Liu Q."/>
            <person name="Kearns K.A."/>
            <person name="Solden L.M."/>
            <person name="Wrighton K.C."/>
            <person name="He X."/>
            <person name="Shi W."/>
        </authorList>
    </citation>
    <scope>NUCLEOTIDE SEQUENCE [LARGE SCALE GENOMIC DNA]</scope>
    <source>
        <strain evidence="8 9">TM7_G3_2_Rum_HOT_351B</strain>
    </source>
</reference>
<comment type="caution">
    <text evidence="8">The sequence shown here is derived from an EMBL/GenBank/DDBJ whole genome shotgun (WGS) entry which is preliminary data.</text>
</comment>
<comment type="catalytic activity">
    <reaction evidence="1">
        <text>a 4-O-methyl-thymidine in DNA + L-cysteinyl-[protein] = a thymidine in DNA + S-methyl-L-cysteinyl-[protein]</text>
        <dbReference type="Rhea" id="RHEA:53428"/>
        <dbReference type="Rhea" id="RHEA-COMP:10131"/>
        <dbReference type="Rhea" id="RHEA-COMP:10132"/>
        <dbReference type="Rhea" id="RHEA-COMP:13555"/>
        <dbReference type="Rhea" id="RHEA-COMP:13556"/>
        <dbReference type="ChEBI" id="CHEBI:29950"/>
        <dbReference type="ChEBI" id="CHEBI:82612"/>
        <dbReference type="ChEBI" id="CHEBI:137386"/>
        <dbReference type="ChEBI" id="CHEBI:137387"/>
        <dbReference type="EC" id="2.1.1.63"/>
    </reaction>
</comment>
<keyword evidence="4" id="KW-0227">DNA damage</keyword>
<dbReference type="NCBIfam" id="TIGR00589">
    <property type="entry name" value="ogt"/>
    <property type="match status" value="1"/>
</dbReference>
<evidence type="ECO:0000313" key="9">
    <source>
        <dbReference type="Proteomes" id="UP001191019"/>
    </source>
</evidence>
<dbReference type="PROSITE" id="PS00374">
    <property type="entry name" value="MGMT"/>
    <property type="match status" value="1"/>
</dbReference>
<evidence type="ECO:0000256" key="1">
    <source>
        <dbReference type="ARBA" id="ARBA00001286"/>
    </source>
</evidence>
<dbReference type="InterPro" id="IPR052520">
    <property type="entry name" value="ATL_DNA_repair"/>
</dbReference>
<comment type="catalytic activity">
    <reaction evidence="6">
        <text>a 6-O-methyl-2'-deoxyguanosine in DNA + L-cysteinyl-[protein] = S-methyl-L-cysteinyl-[protein] + a 2'-deoxyguanosine in DNA</text>
        <dbReference type="Rhea" id="RHEA:24000"/>
        <dbReference type="Rhea" id="RHEA-COMP:10131"/>
        <dbReference type="Rhea" id="RHEA-COMP:10132"/>
        <dbReference type="Rhea" id="RHEA-COMP:11367"/>
        <dbReference type="Rhea" id="RHEA-COMP:11368"/>
        <dbReference type="ChEBI" id="CHEBI:29950"/>
        <dbReference type="ChEBI" id="CHEBI:82612"/>
        <dbReference type="ChEBI" id="CHEBI:85445"/>
        <dbReference type="ChEBI" id="CHEBI:85448"/>
        <dbReference type="EC" id="2.1.1.63"/>
    </reaction>
</comment>
<keyword evidence="5" id="KW-0234">DNA repair</keyword>
<evidence type="ECO:0000256" key="4">
    <source>
        <dbReference type="ARBA" id="ARBA00022763"/>
    </source>
</evidence>
<dbReference type="Proteomes" id="UP001191019">
    <property type="component" value="Unassembled WGS sequence"/>
</dbReference>
<reference evidence="8 9" key="2">
    <citation type="journal article" date="2020" name="Cell Rep.">
        <title>Acquisition and Adaptation of Ultra-small Parasitic Reduced Genome Bacteria to Mammalian Hosts.</title>
        <authorList>
            <person name="McLean J.S."/>
            <person name="Bor B."/>
            <person name="Kerns K.A."/>
            <person name="Liu Q."/>
            <person name="To T.T."/>
            <person name="Solden L."/>
            <person name="Hendrickson E.L."/>
            <person name="Wrighton K."/>
            <person name="Shi W."/>
            <person name="He X."/>
        </authorList>
    </citation>
    <scope>NUCLEOTIDE SEQUENCE [LARGE SCALE GENOMIC DNA]</scope>
    <source>
        <strain evidence="8 9">TM7_G3_2_Rum_HOT_351B</strain>
    </source>
</reference>
<accession>A0ABY0FM44</accession>
<evidence type="ECO:0000259" key="7">
    <source>
        <dbReference type="Pfam" id="PF01035"/>
    </source>
</evidence>
<protein>
    <submittedName>
        <fullName evidence="8">DNA base-flipping protein</fullName>
    </submittedName>
</protein>
<dbReference type="PANTHER" id="PTHR42942">
    <property type="entry name" value="6-O-METHYLGUANINE DNA METHYLTRANSFERASE"/>
    <property type="match status" value="1"/>
</dbReference>